<evidence type="ECO:0000313" key="2">
    <source>
        <dbReference type="EMBL" id="AVR90045.1"/>
    </source>
</evidence>
<dbReference type="Proteomes" id="UP000241885">
    <property type="component" value="Chromosome"/>
</dbReference>
<evidence type="ECO:0000313" key="3">
    <source>
        <dbReference type="Proteomes" id="UP000241885"/>
    </source>
</evidence>
<sequence>MVRCLSTNLERLTMKKQFLTIPALVLAIAAAAPAQAKIVTSEAIVTLGAERLVELTNQGQTTLKVLVRTGHGVVSEGNPDGNDIAEYFVAPGQAVLVKGRYQAYEYVPTPDSVKVFEAMYAPGH</sequence>
<proteinExistence type="predicted"/>
<protein>
    <submittedName>
        <fullName evidence="2">Uncharacterized protein</fullName>
    </submittedName>
</protein>
<keyword evidence="3" id="KW-1185">Reference proteome</keyword>
<keyword evidence="1" id="KW-0732">Signal</keyword>
<gene>
    <name evidence="2" type="ORF">Tharo_3164</name>
</gene>
<dbReference type="AlphaFoldDB" id="A0A2R4BRS4"/>
<dbReference type="EMBL" id="CP028339">
    <property type="protein sequence ID" value="AVR90045.1"/>
    <property type="molecule type" value="Genomic_DNA"/>
</dbReference>
<feature type="signal peptide" evidence="1">
    <location>
        <begin position="1"/>
        <end position="36"/>
    </location>
</feature>
<accession>A0A2R4BRS4</accession>
<name>A0A2R4BRS4_THAAR</name>
<reference evidence="2 3" key="1">
    <citation type="submission" date="2018-03" db="EMBL/GenBank/DDBJ databases">
        <title>Complete genome sequence of Thauera aromatica, a model organism for studying aromatic compound degradation under denitrifying conditions.</title>
        <authorList>
            <person name="Lo H.-Y."/>
            <person name="Goris T."/>
            <person name="Boll M."/>
            <person name="Mueller J.A."/>
        </authorList>
    </citation>
    <scope>NUCLEOTIDE SEQUENCE [LARGE SCALE GENOMIC DNA]</scope>
    <source>
        <strain evidence="2 3">K172</strain>
    </source>
</reference>
<dbReference type="KEGG" id="tak:Tharo_3164"/>
<organism evidence="2 3">
    <name type="scientific">Thauera aromatica K172</name>
    <dbReference type="NCBI Taxonomy" id="44139"/>
    <lineage>
        <taxon>Bacteria</taxon>
        <taxon>Pseudomonadati</taxon>
        <taxon>Pseudomonadota</taxon>
        <taxon>Betaproteobacteria</taxon>
        <taxon>Rhodocyclales</taxon>
        <taxon>Zoogloeaceae</taxon>
        <taxon>Thauera</taxon>
    </lineage>
</organism>
<evidence type="ECO:0000256" key="1">
    <source>
        <dbReference type="SAM" id="SignalP"/>
    </source>
</evidence>
<feature type="chain" id="PRO_5015362888" evidence="1">
    <location>
        <begin position="37"/>
        <end position="124"/>
    </location>
</feature>